<gene>
    <name evidence="3" type="ORF">ACH49W_05715</name>
</gene>
<comment type="caution">
    <text evidence="3">The sequence shown here is derived from an EMBL/GenBank/DDBJ whole genome shotgun (WGS) entry which is preliminary data.</text>
</comment>
<dbReference type="Gene3D" id="3.40.50.620">
    <property type="entry name" value="HUPs"/>
    <property type="match status" value="2"/>
</dbReference>
<keyword evidence="4" id="KW-1185">Reference proteome</keyword>
<evidence type="ECO:0000313" key="4">
    <source>
        <dbReference type="Proteomes" id="UP001611415"/>
    </source>
</evidence>
<accession>A0ABW7WVK6</accession>
<feature type="domain" description="UspA" evidence="2">
    <location>
        <begin position="158"/>
        <end position="285"/>
    </location>
</feature>
<dbReference type="PANTHER" id="PTHR46553">
    <property type="entry name" value="ADENINE NUCLEOTIDE ALPHA HYDROLASES-LIKE SUPERFAMILY PROTEIN"/>
    <property type="match status" value="1"/>
</dbReference>
<dbReference type="InterPro" id="IPR006016">
    <property type="entry name" value="UspA"/>
</dbReference>
<dbReference type="EMBL" id="JBIRYO010000003">
    <property type="protein sequence ID" value="MFI2472858.1"/>
    <property type="molecule type" value="Genomic_DNA"/>
</dbReference>
<proteinExistence type="inferred from homology"/>
<dbReference type="InterPro" id="IPR006015">
    <property type="entry name" value="Universal_stress_UspA"/>
</dbReference>
<sequence length="290" mass="29971">MSPKTNPPVVAGVDGSEHSLIAVRWAAVYAAHHRAPLHLVHAIGIPVDYGPGLAGPVVDYEAFRQAGAEIVAAAAQVASAAAASTGAIEVSTAVVNSAPVPALRYRSESARLIVVGSRGLGAFRRTLLGSVSTALVRHADSPVAVIPEAAEPISQGPLVVGVDGSPCSVDAVDMAFEEASLRGVGLVAVHAWSEFDRYESRADMQAEAEALLSENLAGYHDKYPDVHVERVVAEDRPARLLLRAAEAAQLLIVGSHGRGGFAGMTLGSVGQAVLHGAECPLIVVRPDTGR</sequence>
<dbReference type="RefSeq" id="WP_397091353.1">
    <property type="nucleotide sequence ID" value="NZ_JBIRYO010000003.1"/>
</dbReference>
<dbReference type="PANTHER" id="PTHR46553:SF3">
    <property type="entry name" value="ADENINE NUCLEOTIDE ALPHA HYDROLASES-LIKE SUPERFAMILY PROTEIN"/>
    <property type="match status" value="1"/>
</dbReference>
<dbReference type="Proteomes" id="UP001611415">
    <property type="component" value="Unassembled WGS sequence"/>
</dbReference>
<evidence type="ECO:0000259" key="2">
    <source>
        <dbReference type="Pfam" id="PF00582"/>
    </source>
</evidence>
<dbReference type="InterPro" id="IPR014729">
    <property type="entry name" value="Rossmann-like_a/b/a_fold"/>
</dbReference>
<dbReference type="Pfam" id="PF00582">
    <property type="entry name" value="Usp"/>
    <property type="match status" value="2"/>
</dbReference>
<comment type="similarity">
    <text evidence="1">Belongs to the universal stress protein A family.</text>
</comment>
<protein>
    <submittedName>
        <fullName evidence="3">Universal stress protein</fullName>
    </submittedName>
</protein>
<dbReference type="SUPFAM" id="SSF52402">
    <property type="entry name" value="Adenine nucleotide alpha hydrolases-like"/>
    <property type="match status" value="2"/>
</dbReference>
<dbReference type="PRINTS" id="PR01438">
    <property type="entry name" value="UNVRSLSTRESS"/>
</dbReference>
<evidence type="ECO:0000313" key="3">
    <source>
        <dbReference type="EMBL" id="MFI2472858.1"/>
    </source>
</evidence>
<name>A0ABW7WVK6_9NOCA</name>
<feature type="domain" description="UspA" evidence="2">
    <location>
        <begin position="8"/>
        <end position="147"/>
    </location>
</feature>
<organism evidence="3 4">
    <name type="scientific">Nocardia xishanensis</name>
    <dbReference type="NCBI Taxonomy" id="238964"/>
    <lineage>
        <taxon>Bacteria</taxon>
        <taxon>Bacillati</taxon>
        <taxon>Actinomycetota</taxon>
        <taxon>Actinomycetes</taxon>
        <taxon>Mycobacteriales</taxon>
        <taxon>Nocardiaceae</taxon>
        <taxon>Nocardia</taxon>
    </lineage>
</organism>
<evidence type="ECO:0000256" key="1">
    <source>
        <dbReference type="ARBA" id="ARBA00008791"/>
    </source>
</evidence>
<reference evidence="3 4" key="1">
    <citation type="submission" date="2024-10" db="EMBL/GenBank/DDBJ databases">
        <title>The Natural Products Discovery Center: Release of the First 8490 Sequenced Strains for Exploring Actinobacteria Biosynthetic Diversity.</title>
        <authorList>
            <person name="Kalkreuter E."/>
            <person name="Kautsar S.A."/>
            <person name="Yang D."/>
            <person name="Bader C.D."/>
            <person name="Teijaro C.N."/>
            <person name="Fluegel L."/>
            <person name="Davis C.M."/>
            <person name="Simpson J.R."/>
            <person name="Lauterbach L."/>
            <person name="Steele A.D."/>
            <person name="Gui C."/>
            <person name="Meng S."/>
            <person name="Li G."/>
            <person name="Viehrig K."/>
            <person name="Ye F."/>
            <person name="Su P."/>
            <person name="Kiefer A.F."/>
            <person name="Nichols A."/>
            <person name="Cepeda A.J."/>
            <person name="Yan W."/>
            <person name="Fan B."/>
            <person name="Jiang Y."/>
            <person name="Adhikari A."/>
            <person name="Zheng C.-J."/>
            <person name="Schuster L."/>
            <person name="Cowan T.M."/>
            <person name="Smanski M.J."/>
            <person name="Chevrette M.G."/>
            <person name="De Carvalho L.P.S."/>
            <person name="Shen B."/>
        </authorList>
    </citation>
    <scope>NUCLEOTIDE SEQUENCE [LARGE SCALE GENOMIC DNA]</scope>
    <source>
        <strain evidence="3 4">NPDC019275</strain>
    </source>
</reference>